<proteinExistence type="predicted"/>
<dbReference type="SUPFAM" id="SSF55315">
    <property type="entry name" value="L30e-like"/>
    <property type="match status" value="1"/>
</dbReference>
<dbReference type="InterPro" id="IPR029058">
    <property type="entry name" value="AB_hydrolase_fold"/>
</dbReference>
<dbReference type="SUPFAM" id="SSF75217">
    <property type="entry name" value="alpha/beta knot"/>
    <property type="match status" value="1"/>
</dbReference>
<dbReference type="GO" id="GO:0006396">
    <property type="term" value="P:RNA processing"/>
    <property type="evidence" value="ECO:0007669"/>
    <property type="project" value="InterPro"/>
</dbReference>
<dbReference type="InterPro" id="IPR029064">
    <property type="entry name" value="Ribosomal_eL30-like_sf"/>
</dbReference>
<dbReference type="Proteomes" id="UP000215616">
    <property type="component" value="Unassembled WGS sequence"/>
</dbReference>
<keyword evidence="2" id="KW-0808">Transferase</keyword>
<evidence type="ECO:0000256" key="1">
    <source>
        <dbReference type="ARBA" id="ARBA00022603"/>
    </source>
</evidence>
<dbReference type="Gene3D" id="3.40.1280.10">
    <property type="match status" value="1"/>
</dbReference>
<evidence type="ECO:0000259" key="3">
    <source>
        <dbReference type="SMART" id="SM00967"/>
    </source>
</evidence>
<dbReference type="PANTHER" id="PTHR43191">
    <property type="entry name" value="RRNA METHYLTRANSFERASE 3"/>
    <property type="match status" value="1"/>
</dbReference>
<dbReference type="InterPro" id="IPR029026">
    <property type="entry name" value="tRNA_m1G_MTases_N"/>
</dbReference>
<gene>
    <name evidence="4" type="ORF">B7Z12_15625</name>
</gene>
<dbReference type="GO" id="GO:0032259">
    <property type="term" value="P:methylation"/>
    <property type="evidence" value="ECO:0007669"/>
    <property type="project" value="UniProtKB-KW"/>
</dbReference>
<dbReference type="InterPro" id="IPR001537">
    <property type="entry name" value="SpoU_MeTrfase"/>
</dbReference>
<dbReference type="Gene3D" id="3.40.50.1820">
    <property type="entry name" value="alpha/beta hydrolase"/>
    <property type="match status" value="1"/>
</dbReference>
<dbReference type="SMART" id="SM00967">
    <property type="entry name" value="SpoU_sub_bind"/>
    <property type="match status" value="1"/>
</dbReference>
<reference evidence="4 5" key="1">
    <citation type="submission" date="2017-03" db="EMBL/GenBank/DDBJ databases">
        <title>Lifting the veil on microbial sulfur biogeochemistry in mining wastewaters.</title>
        <authorList>
            <person name="Kantor R.S."/>
            <person name="Colenbrander Nelson T."/>
            <person name="Marshall S."/>
            <person name="Bennett D."/>
            <person name="Apte S."/>
            <person name="Camacho D."/>
            <person name="Thomas B.C."/>
            <person name="Warren L.A."/>
            <person name="Banfield J.F."/>
        </authorList>
    </citation>
    <scope>NUCLEOTIDE SEQUENCE [LARGE SCALE GENOMIC DNA]</scope>
    <source>
        <strain evidence="4">32-67-7</strain>
    </source>
</reference>
<dbReference type="EMBL" id="NCDQ01000292">
    <property type="protein sequence ID" value="OYX00694.1"/>
    <property type="molecule type" value="Genomic_DNA"/>
</dbReference>
<dbReference type="InterPro" id="IPR029028">
    <property type="entry name" value="Alpha/beta_knot_MTases"/>
</dbReference>
<dbReference type="GO" id="GO:0005737">
    <property type="term" value="C:cytoplasm"/>
    <property type="evidence" value="ECO:0007669"/>
    <property type="project" value="UniProtKB-ARBA"/>
</dbReference>
<dbReference type="SUPFAM" id="SSF53474">
    <property type="entry name" value="alpha/beta-Hydrolases"/>
    <property type="match status" value="1"/>
</dbReference>
<evidence type="ECO:0000313" key="4">
    <source>
        <dbReference type="EMBL" id="OYX00694.1"/>
    </source>
</evidence>
<dbReference type="InterPro" id="IPR051259">
    <property type="entry name" value="rRNA_Methyltransferase"/>
</dbReference>
<keyword evidence="1" id="KW-0489">Methyltransferase</keyword>
<dbReference type="Gene3D" id="3.30.1330.30">
    <property type="match status" value="1"/>
</dbReference>
<sequence length="587" mass="62467">MPQFHRVSHPDDPAAAPFRAIKERDLVGREGLFIAEGETVLRAFVRDAPQRVVSLLIDPKRRDKLEDVLAGLPDDTPVHLADQEVLDAIAGFHLHRGILALGRKPPAIGVSDLLSSLPAHAVVLVLCGIANHDNIGGIYRNAAAFGADAIILDADCCDPLYRKAIRVSVGAVLSVPTARLSRDDSIAKLLEAAGFEALALSPAADEVLAALKPAPRTAVLLGAEGPGLRPEVMACARRIGIPMANGFDSLNVATTSGIAMMNRRGALGAFVSGVLGVLAVGDARAAKMDNPAITPPDPTETILLWPNGAPGGEGVHVEEAIVERGDPKGLKDRAQVHTRAPKLVVFRPKTPNGAAVMLIPGGGYERVVLDKEGYETARWLVERGYTCFVLFYRMPGDGWAAGGDAPLQDAQRAIRLIRARAEAMKFSADRVAIMGFSAGGHLAANLTTRFDADTYPAIDAADSLPTKPNLSALIYPVITLDPAAAHGGSRKQLLTQRDTPERVIELSPEKQVREGLSPVFQLHAADDKAVPVENSLLMFSALKSKGVPTEMHIFQEGGHGFGLRFVAGKPVAAWPELFEAFAKRHGL</sequence>
<feature type="domain" description="RNA 2-O ribose methyltransferase substrate binding" evidence="3">
    <location>
        <begin position="34"/>
        <end position="108"/>
    </location>
</feature>
<name>A0A258CZ95_CAUVI</name>
<dbReference type="InterPro" id="IPR013123">
    <property type="entry name" value="SpoU_subst-bd"/>
</dbReference>
<comment type="caution">
    <text evidence="4">The sequence shown here is derived from an EMBL/GenBank/DDBJ whole genome shotgun (WGS) entry which is preliminary data.</text>
</comment>
<dbReference type="InterPro" id="IPR049492">
    <property type="entry name" value="BD-FAE-like_dom"/>
</dbReference>
<evidence type="ECO:0000313" key="5">
    <source>
        <dbReference type="Proteomes" id="UP000215616"/>
    </source>
</evidence>
<dbReference type="GO" id="GO:0008173">
    <property type="term" value="F:RNA methyltransferase activity"/>
    <property type="evidence" value="ECO:0007669"/>
    <property type="project" value="InterPro"/>
</dbReference>
<evidence type="ECO:0000256" key="2">
    <source>
        <dbReference type="ARBA" id="ARBA00022679"/>
    </source>
</evidence>
<dbReference type="PANTHER" id="PTHR43191:SF12">
    <property type="entry name" value="RRNA METHYLASE"/>
    <property type="match status" value="1"/>
</dbReference>
<dbReference type="CDD" id="cd18095">
    <property type="entry name" value="SpoU-like_rRNA-MTase"/>
    <property type="match status" value="1"/>
</dbReference>
<protein>
    <recommendedName>
        <fullName evidence="3">RNA 2-O ribose methyltransferase substrate binding domain-containing protein</fullName>
    </recommendedName>
</protein>
<dbReference type="Pfam" id="PF00588">
    <property type="entry name" value="SpoU_methylase"/>
    <property type="match status" value="1"/>
</dbReference>
<dbReference type="Pfam" id="PF20434">
    <property type="entry name" value="BD-FAE"/>
    <property type="match status" value="1"/>
</dbReference>
<accession>A0A258CZ95</accession>
<dbReference type="GO" id="GO:0003723">
    <property type="term" value="F:RNA binding"/>
    <property type="evidence" value="ECO:0007669"/>
    <property type="project" value="InterPro"/>
</dbReference>
<organism evidence="4 5">
    <name type="scientific">Caulobacter vibrioides</name>
    <name type="common">Caulobacter crescentus</name>
    <dbReference type="NCBI Taxonomy" id="155892"/>
    <lineage>
        <taxon>Bacteria</taxon>
        <taxon>Pseudomonadati</taxon>
        <taxon>Pseudomonadota</taxon>
        <taxon>Alphaproteobacteria</taxon>
        <taxon>Caulobacterales</taxon>
        <taxon>Caulobacteraceae</taxon>
        <taxon>Caulobacter</taxon>
    </lineage>
</organism>
<dbReference type="AlphaFoldDB" id="A0A258CZ95"/>